<reference evidence="7" key="2">
    <citation type="submission" date="2020-09" db="EMBL/GenBank/DDBJ databases">
        <authorList>
            <person name="Sun Q."/>
            <person name="Kim S."/>
        </authorList>
    </citation>
    <scope>NUCLEOTIDE SEQUENCE</scope>
    <source>
        <strain evidence="7">KCTC 32182</strain>
    </source>
</reference>
<comment type="subcellular location">
    <subcellularLocation>
        <location evidence="1 6">Cytoplasm</location>
        <location evidence="1 6">Cytosol</location>
    </subcellularLocation>
</comment>
<dbReference type="PANTHER" id="PTHR34773:SF1">
    <property type="entry name" value="FLAGELLAR SECRETION CHAPERONE FLIS"/>
    <property type="match status" value="1"/>
</dbReference>
<dbReference type="EMBL" id="BMYX01000001">
    <property type="protein sequence ID" value="GGY04633.1"/>
    <property type="molecule type" value="Genomic_DNA"/>
</dbReference>
<dbReference type="AlphaFoldDB" id="A0A918NXZ4"/>
<dbReference type="Proteomes" id="UP000645257">
    <property type="component" value="Unassembled WGS sequence"/>
</dbReference>
<keyword evidence="3 6" id="KW-0963">Cytoplasm</keyword>
<evidence type="ECO:0000256" key="3">
    <source>
        <dbReference type="ARBA" id="ARBA00022490"/>
    </source>
</evidence>
<evidence type="ECO:0000256" key="4">
    <source>
        <dbReference type="ARBA" id="ARBA00022795"/>
    </source>
</evidence>
<evidence type="ECO:0000256" key="2">
    <source>
        <dbReference type="ARBA" id="ARBA00008787"/>
    </source>
</evidence>
<dbReference type="NCBIfam" id="TIGR00208">
    <property type="entry name" value="fliS"/>
    <property type="match status" value="1"/>
</dbReference>
<proteinExistence type="inferred from homology"/>
<evidence type="ECO:0000256" key="5">
    <source>
        <dbReference type="ARBA" id="ARBA00023186"/>
    </source>
</evidence>
<keyword evidence="7" id="KW-0966">Cell projection</keyword>
<evidence type="ECO:0000256" key="1">
    <source>
        <dbReference type="ARBA" id="ARBA00004514"/>
    </source>
</evidence>
<sequence length="128" mass="13931">MDYEAYASYHAVNLEAQTSTASPVELVLVLFDGLLDELARAKGHIEARRFEQKGESITKCINILNGLSSALDYDNGGEVVTNLARLYDYCVWRLHDASLSLDTAILDEVCALLATLKGGWQGVGEAHG</sequence>
<comment type="similarity">
    <text evidence="2 6">Belongs to the FliS family.</text>
</comment>
<reference evidence="7" key="1">
    <citation type="journal article" date="2014" name="Int. J. Syst. Evol. Microbiol.">
        <title>Complete genome sequence of Corynebacterium casei LMG S-19264T (=DSM 44701T), isolated from a smear-ripened cheese.</title>
        <authorList>
            <consortium name="US DOE Joint Genome Institute (JGI-PGF)"/>
            <person name="Walter F."/>
            <person name="Albersmeier A."/>
            <person name="Kalinowski J."/>
            <person name="Ruckert C."/>
        </authorList>
    </citation>
    <scope>NUCLEOTIDE SEQUENCE</scope>
    <source>
        <strain evidence="7">KCTC 32182</strain>
    </source>
</reference>
<dbReference type="InterPro" id="IPR003713">
    <property type="entry name" value="FliS"/>
</dbReference>
<dbReference type="GO" id="GO:0044780">
    <property type="term" value="P:bacterial-type flagellum assembly"/>
    <property type="evidence" value="ECO:0007669"/>
    <property type="project" value="InterPro"/>
</dbReference>
<dbReference type="GO" id="GO:0005829">
    <property type="term" value="C:cytosol"/>
    <property type="evidence" value="ECO:0007669"/>
    <property type="project" value="UniProtKB-SubCell"/>
</dbReference>
<dbReference type="Gene3D" id="1.20.120.340">
    <property type="entry name" value="Flagellar protein FliS"/>
    <property type="match status" value="1"/>
</dbReference>
<dbReference type="SUPFAM" id="SSF101116">
    <property type="entry name" value="Flagellar export chaperone FliS"/>
    <property type="match status" value="1"/>
</dbReference>
<keyword evidence="4 6" id="KW-1005">Bacterial flagellum biogenesis</keyword>
<keyword evidence="5" id="KW-0143">Chaperone</keyword>
<comment type="caution">
    <text evidence="7">The sequence shown here is derived from an EMBL/GenBank/DDBJ whole genome shotgun (WGS) entry which is preliminary data.</text>
</comment>
<evidence type="ECO:0000313" key="7">
    <source>
        <dbReference type="EMBL" id="GGY04633.1"/>
    </source>
</evidence>
<name>A0A918NXZ4_9NEIS</name>
<evidence type="ECO:0000256" key="6">
    <source>
        <dbReference type="PIRNR" id="PIRNR039090"/>
    </source>
</evidence>
<organism evidence="7 8">
    <name type="scientific">Paludibacterium paludis</name>
    <dbReference type="NCBI Taxonomy" id="1225769"/>
    <lineage>
        <taxon>Bacteria</taxon>
        <taxon>Pseudomonadati</taxon>
        <taxon>Pseudomonadota</taxon>
        <taxon>Betaproteobacteria</taxon>
        <taxon>Neisseriales</taxon>
        <taxon>Chromobacteriaceae</taxon>
        <taxon>Paludibacterium</taxon>
    </lineage>
</organism>
<keyword evidence="7" id="KW-0282">Flagellum</keyword>
<dbReference type="Pfam" id="PF02561">
    <property type="entry name" value="FliS"/>
    <property type="match status" value="1"/>
</dbReference>
<protein>
    <recommendedName>
        <fullName evidence="6">Flagellar secretion chaperone FliS</fullName>
    </recommendedName>
</protein>
<dbReference type="CDD" id="cd16098">
    <property type="entry name" value="FliS"/>
    <property type="match status" value="1"/>
</dbReference>
<accession>A0A918NXZ4</accession>
<keyword evidence="8" id="KW-1185">Reference proteome</keyword>
<dbReference type="PIRSF" id="PIRSF039090">
    <property type="entry name" value="Flis"/>
    <property type="match status" value="1"/>
</dbReference>
<evidence type="ECO:0000313" key="8">
    <source>
        <dbReference type="Proteomes" id="UP000645257"/>
    </source>
</evidence>
<keyword evidence="7" id="KW-0969">Cilium</keyword>
<dbReference type="InterPro" id="IPR036584">
    <property type="entry name" value="FliS_sf"/>
</dbReference>
<dbReference type="RefSeq" id="WP_189530571.1">
    <property type="nucleotide sequence ID" value="NZ_BMYX01000001.1"/>
</dbReference>
<gene>
    <name evidence="7" type="primary">lafC</name>
    <name evidence="7" type="ORF">GCM10011289_03950</name>
</gene>
<dbReference type="PANTHER" id="PTHR34773">
    <property type="entry name" value="FLAGELLAR SECRETION CHAPERONE FLIS"/>
    <property type="match status" value="1"/>
</dbReference>